<comment type="caution">
    <text evidence="3">The sequence shown here is derived from an EMBL/GenBank/DDBJ whole genome shotgun (WGS) entry which is preliminary data.</text>
</comment>
<proteinExistence type="inferred from homology"/>
<sequence>MKARPLTLPGAFEVIPDRHRDKRGVFLEWFRADWLREATGHTLNVAQVNLSVSTLGAIRGLHLTRTPPGQAKYVSCMSGAIVDVLVDLRLGSPTFGQHESVRLDATEQHSVYVPEGFGHGFCALTEGATVSYLCSTSYAPEIEYVLNPLDPELGITWPVADPIPSDIAAQGRGLRECLDEQLLPTYDECRALAQAHPGRPT</sequence>
<dbReference type="PANTHER" id="PTHR21047:SF2">
    <property type="entry name" value="THYMIDINE DIPHOSPHO-4-KETO-RHAMNOSE 3,5-EPIMERASE"/>
    <property type="match status" value="1"/>
</dbReference>
<dbReference type="SUPFAM" id="SSF51182">
    <property type="entry name" value="RmlC-like cupins"/>
    <property type="match status" value="1"/>
</dbReference>
<keyword evidence="2" id="KW-0413">Isomerase</keyword>
<dbReference type="Pfam" id="PF00908">
    <property type="entry name" value="dTDP_sugar_isom"/>
    <property type="match status" value="1"/>
</dbReference>
<evidence type="ECO:0000256" key="1">
    <source>
        <dbReference type="ARBA" id="ARBA00010154"/>
    </source>
</evidence>
<dbReference type="InterPro" id="IPR000888">
    <property type="entry name" value="RmlC-like"/>
</dbReference>
<dbReference type="EMBL" id="BAAAVM010000119">
    <property type="protein sequence ID" value="GAA2774994.1"/>
    <property type="molecule type" value="Genomic_DNA"/>
</dbReference>
<dbReference type="Proteomes" id="UP001500893">
    <property type="component" value="Unassembled WGS sequence"/>
</dbReference>
<dbReference type="CDD" id="cd00438">
    <property type="entry name" value="cupin_RmlC"/>
    <property type="match status" value="1"/>
</dbReference>
<dbReference type="InterPro" id="IPR014710">
    <property type="entry name" value="RmlC-like_jellyroll"/>
</dbReference>
<comment type="similarity">
    <text evidence="1">Belongs to the dTDP-4-dehydrorhamnose 3,5-epimerase family.</text>
</comment>
<name>A0ABP6HHH9_9ACTN</name>
<gene>
    <name evidence="3" type="ORF">GCM10010521_61820</name>
</gene>
<evidence type="ECO:0000313" key="3">
    <source>
        <dbReference type="EMBL" id="GAA2774994.1"/>
    </source>
</evidence>
<keyword evidence="4" id="KW-1185">Reference proteome</keyword>
<dbReference type="RefSeq" id="WP_345058184.1">
    <property type="nucleotide sequence ID" value="NZ_BAAAVM010000119.1"/>
</dbReference>
<evidence type="ECO:0000256" key="2">
    <source>
        <dbReference type="ARBA" id="ARBA00023235"/>
    </source>
</evidence>
<accession>A0ABP6HHH9</accession>
<evidence type="ECO:0000313" key="4">
    <source>
        <dbReference type="Proteomes" id="UP001500893"/>
    </source>
</evidence>
<protein>
    <submittedName>
        <fullName evidence="3">dTDP-4-dehydrorhamnose 3,5-epimerase</fullName>
    </submittedName>
</protein>
<dbReference type="Gene3D" id="2.60.120.10">
    <property type="entry name" value="Jelly Rolls"/>
    <property type="match status" value="1"/>
</dbReference>
<reference evidence="4" key="1">
    <citation type="journal article" date="2019" name="Int. J. Syst. Evol. Microbiol.">
        <title>The Global Catalogue of Microorganisms (GCM) 10K type strain sequencing project: providing services to taxonomists for standard genome sequencing and annotation.</title>
        <authorList>
            <consortium name="The Broad Institute Genomics Platform"/>
            <consortium name="The Broad Institute Genome Sequencing Center for Infectious Disease"/>
            <person name="Wu L."/>
            <person name="Ma J."/>
        </authorList>
    </citation>
    <scope>NUCLEOTIDE SEQUENCE [LARGE SCALE GENOMIC DNA]</scope>
    <source>
        <strain evidence="4">JCM 11574</strain>
    </source>
</reference>
<organism evidence="3 4">
    <name type="scientific">Streptomyces rameus</name>
    <dbReference type="NCBI Taxonomy" id="68261"/>
    <lineage>
        <taxon>Bacteria</taxon>
        <taxon>Bacillati</taxon>
        <taxon>Actinomycetota</taxon>
        <taxon>Actinomycetes</taxon>
        <taxon>Kitasatosporales</taxon>
        <taxon>Streptomycetaceae</taxon>
        <taxon>Streptomyces</taxon>
    </lineage>
</organism>
<dbReference type="PANTHER" id="PTHR21047">
    <property type="entry name" value="DTDP-6-DEOXY-D-GLUCOSE-3,5 EPIMERASE"/>
    <property type="match status" value="1"/>
</dbReference>
<dbReference type="InterPro" id="IPR011051">
    <property type="entry name" value="RmlC_Cupin_sf"/>
</dbReference>